<protein>
    <submittedName>
        <fullName evidence="1">Uncharacterized protein</fullName>
    </submittedName>
</protein>
<feature type="non-terminal residue" evidence="1">
    <location>
        <position position="1"/>
    </location>
</feature>
<dbReference type="Proteomes" id="UP000823775">
    <property type="component" value="Unassembled WGS sequence"/>
</dbReference>
<accession>A0ABS8T0Q2</accession>
<organism evidence="1 2">
    <name type="scientific">Datura stramonium</name>
    <name type="common">Jimsonweed</name>
    <name type="synonym">Common thornapple</name>
    <dbReference type="NCBI Taxonomy" id="4076"/>
    <lineage>
        <taxon>Eukaryota</taxon>
        <taxon>Viridiplantae</taxon>
        <taxon>Streptophyta</taxon>
        <taxon>Embryophyta</taxon>
        <taxon>Tracheophyta</taxon>
        <taxon>Spermatophyta</taxon>
        <taxon>Magnoliopsida</taxon>
        <taxon>eudicotyledons</taxon>
        <taxon>Gunneridae</taxon>
        <taxon>Pentapetalae</taxon>
        <taxon>asterids</taxon>
        <taxon>lamiids</taxon>
        <taxon>Solanales</taxon>
        <taxon>Solanaceae</taxon>
        <taxon>Solanoideae</taxon>
        <taxon>Datureae</taxon>
        <taxon>Datura</taxon>
    </lineage>
</organism>
<gene>
    <name evidence="1" type="ORF">HAX54_000210</name>
</gene>
<sequence length="120" mass="13196">GWFLLEFLLPEDQTLESPRVLSYRGVIVKFSWMTWGTLHTVPNSFSVLASSGGSLGINRGTPRDNPNSFGGLLLAAVLDNFRSFVHDFCDNHSNIIDCSFQALIAFSSTIGPCLPKFLSL</sequence>
<dbReference type="EMBL" id="JACEIK010001003">
    <property type="protein sequence ID" value="MCD7464922.1"/>
    <property type="molecule type" value="Genomic_DNA"/>
</dbReference>
<reference evidence="1 2" key="1">
    <citation type="journal article" date="2021" name="BMC Genomics">
        <title>Datura genome reveals duplications of psychoactive alkaloid biosynthetic genes and high mutation rate following tissue culture.</title>
        <authorList>
            <person name="Rajewski A."/>
            <person name="Carter-House D."/>
            <person name="Stajich J."/>
            <person name="Litt A."/>
        </authorList>
    </citation>
    <scope>NUCLEOTIDE SEQUENCE [LARGE SCALE GENOMIC DNA]</scope>
    <source>
        <strain evidence="1">AR-01</strain>
    </source>
</reference>
<name>A0ABS8T0Q2_DATST</name>
<keyword evidence="2" id="KW-1185">Reference proteome</keyword>
<evidence type="ECO:0000313" key="1">
    <source>
        <dbReference type="EMBL" id="MCD7464922.1"/>
    </source>
</evidence>
<proteinExistence type="predicted"/>
<comment type="caution">
    <text evidence="1">The sequence shown here is derived from an EMBL/GenBank/DDBJ whole genome shotgun (WGS) entry which is preliminary data.</text>
</comment>
<evidence type="ECO:0000313" key="2">
    <source>
        <dbReference type="Proteomes" id="UP000823775"/>
    </source>
</evidence>